<protein>
    <recommendedName>
        <fullName evidence="10">Peptidase S1 domain-containing protein</fullName>
    </recommendedName>
</protein>
<feature type="signal peptide" evidence="9">
    <location>
        <begin position="1"/>
        <end position="16"/>
    </location>
</feature>
<dbReference type="InterPro" id="IPR043504">
    <property type="entry name" value="Peptidase_S1_PA_chymotrypsin"/>
</dbReference>
<dbReference type="InterPro" id="IPR001314">
    <property type="entry name" value="Peptidase_S1A"/>
</dbReference>
<dbReference type="PROSITE" id="PS50240">
    <property type="entry name" value="TRYPSIN_DOM"/>
    <property type="match status" value="1"/>
</dbReference>
<dbReference type="FunFam" id="2.40.10.10:FF:000077">
    <property type="entry name" value="Predicted protein"/>
    <property type="match status" value="1"/>
</dbReference>
<evidence type="ECO:0000313" key="11">
    <source>
        <dbReference type="EMBL" id="KAK9307029.1"/>
    </source>
</evidence>
<dbReference type="Proteomes" id="UP001432146">
    <property type="component" value="Unassembled WGS sequence"/>
</dbReference>
<keyword evidence="4 8" id="KW-0378">Hydrolase</keyword>
<dbReference type="InterPro" id="IPR009003">
    <property type="entry name" value="Peptidase_S1_PA"/>
</dbReference>
<feature type="chain" id="PRO_5043923348" description="Peptidase S1 domain-containing protein" evidence="9">
    <location>
        <begin position="17"/>
        <end position="255"/>
    </location>
</feature>
<proteinExistence type="inferred from homology"/>
<evidence type="ECO:0000256" key="7">
    <source>
        <dbReference type="ARBA" id="ARBA00023157"/>
    </source>
</evidence>
<dbReference type="AlphaFoldDB" id="A0AAW1AAG0"/>
<evidence type="ECO:0000256" key="3">
    <source>
        <dbReference type="ARBA" id="ARBA00022729"/>
    </source>
</evidence>
<comment type="caution">
    <text evidence="11">The sequence shown here is derived from an EMBL/GenBank/DDBJ whole genome shotgun (WGS) entry which is preliminary data.</text>
</comment>
<dbReference type="Gene3D" id="2.40.10.10">
    <property type="entry name" value="Trypsin-like serine proteases"/>
    <property type="match status" value="1"/>
</dbReference>
<evidence type="ECO:0000256" key="5">
    <source>
        <dbReference type="ARBA" id="ARBA00022825"/>
    </source>
</evidence>
<keyword evidence="6" id="KW-0865">Zymogen</keyword>
<evidence type="ECO:0000256" key="1">
    <source>
        <dbReference type="ARBA" id="ARBA00007664"/>
    </source>
</evidence>
<sequence>MYTSLLLLQLVPIVLSQTVPMDLDESRIVGGQPASIDEHPYQVSLQYNNRHVCGGSIISEKWIVTAAHCVQSLFVRFFSIKAGTTDLTNDAAVVIDAEEIIVHEKYNRVTADYDIALIRLEKPLVYGTRVRPILLAPIADHYAAGSKAMVTGWGVMRNNGPLATRLRKVQVPLISSAQCSRLYVTRPITRRMICAGYVDIGGKDSCQGDSGGPLVQHDKLIGIVSWGYGCARPSYPGVYTRVTVLRRWITEKTGL</sequence>
<organism evidence="11 12">
    <name type="scientific">Tetragonisca angustula</name>
    <dbReference type="NCBI Taxonomy" id="166442"/>
    <lineage>
        <taxon>Eukaryota</taxon>
        <taxon>Metazoa</taxon>
        <taxon>Ecdysozoa</taxon>
        <taxon>Arthropoda</taxon>
        <taxon>Hexapoda</taxon>
        <taxon>Insecta</taxon>
        <taxon>Pterygota</taxon>
        <taxon>Neoptera</taxon>
        <taxon>Endopterygota</taxon>
        <taxon>Hymenoptera</taxon>
        <taxon>Apocrita</taxon>
        <taxon>Aculeata</taxon>
        <taxon>Apoidea</taxon>
        <taxon>Anthophila</taxon>
        <taxon>Apidae</taxon>
        <taxon>Tetragonisca</taxon>
    </lineage>
</organism>
<accession>A0AAW1AAG0</accession>
<keyword evidence="2 8" id="KW-0645">Protease</keyword>
<dbReference type="SUPFAM" id="SSF50494">
    <property type="entry name" value="Trypsin-like serine proteases"/>
    <property type="match status" value="1"/>
</dbReference>
<dbReference type="PROSITE" id="PS00134">
    <property type="entry name" value="TRYPSIN_HIS"/>
    <property type="match status" value="1"/>
</dbReference>
<feature type="domain" description="Peptidase S1" evidence="10">
    <location>
        <begin position="28"/>
        <end position="254"/>
    </location>
</feature>
<evidence type="ECO:0000256" key="8">
    <source>
        <dbReference type="RuleBase" id="RU363034"/>
    </source>
</evidence>
<dbReference type="PANTHER" id="PTHR24252">
    <property type="entry name" value="ACROSIN-RELATED"/>
    <property type="match status" value="1"/>
</dbReference>
<evidence type="ECO:0000256" key="6">
    <source>
        <dbReference type="ARBA" id="ARBA00023145"/>
    </source>
</evidence>
<evidence type="ECO:0000256" key="9">
    <source>
        <dbReference type="SAM" id="SignalP"/>
    </source>
</evidence>
<reference evidence="11 12" key="1">
    <citation type="submission" date="2024-05" db="EMBL/GenBank/DDBJ databases">
        <title>The nuclear and mitochondrial genome assemblies of Tetragonisca angustula (Apidae: Meliponini), a tiny yet remarkable pollinator in the Neotropics.</title>
        <authorList>
            <person name="Ferrari R."/>
            <person name="Ricardo P.C."/>
            <person name="Dias F.C."/>
            <person name="Araujo N.S."/>
            <person name="Soares D.O."/>
            <person name="Zhou Q.-S."/>
            <person name="Zhu C.-D."/>
            <person name="Coutinho L."/>
            <person name="Airas M.C."/>
            <person name="Batista T.M."/>
        </authorList>
    </citation>
    <scope>NUCLEOTIDE SEQUENCE [LARGE SCALE GENOMIC DNA]</scope>
    <source>
        <strain evidence="11">ASF017062</strain>
        <tissue evidence="11">Abdomen</tissue>
    </source>
</reference>
<dbReference type="EMBL" id="JAWNGG020000034">
    <property type="protein sequence ID" value="KAK9307029.1"/>
    <property type="molecule type" value="Genomic_DNA"/>
</dbReference>
<dbReference type="GO" id="GO:0006508">
    <property type="term" value="P:proteolysis"/>
    <property type="evidence" value="ECO:0007669"/>
    <property type="project" value="UniProtKB-KW"/>
</dbReference>
<keyword evidence="12" id="KW-1185">Reference proteome</keyword>
<dbReference type="CDD" id="cd00190">
    <property type="entry name" value="Tryp_SPc"/>
    <property type="match status" value="1"/>
</dbReference>
<name>A0AAW1AAG0_9HYME</name>
<evidence type="ECO:0000256" key="2">
    <source>
        <dbReference type="ARBA" id="ARBA00022670"/>
    </source>
</evidence>
<dbReference type="SMART" id="SM00020">
    <property type="entry name" value="Tryp_SPc"/>
    <property type="match status" value="1"/>
</dbReference>
<keyword evidence="5 8" id="KW-0720">Serine protease</keyword>
<evidence type="ECO:0000259" key="10">
    <source>
        <dbReference type="PROSITE" id="PS50240"/>
    </source>
</evidence>
<dbReference type="InterPro" id="IPR018114">
    <property type="entry name" value="TRYPSIN_HIS"/>
</dbReference>
<dbReference type="PRINTS" id="PR00722">
    <property type="entry name" value="CHYMOTRYPSIN"/>
</dbReference>
<gene>
    <name evidence="11" type="ORF">QLX08_002481</name>
</gene>
<dbReference type="PANTHER" id="PTHR24252:SF7">
    <property type="entry name" value="HYALIN"/>
    <property type="match status" value="1"/>
</dbReference>
<dbReference type="Pfam" id="PF00089">
    <property type="entry name" value="Trypsin"/>
    <property type="match status" value="1"/>
</dbReference>
<dbReference type="InterPro" id="IPR033116">
    <property type="entry name" value="TRYPSIN_SER"/>
</dbReference>
<dbReference type="GO" id="GO:0004252">
    <property type="term" value="F:serine-type endopeptidase activity"/>
    <property type="evidence" value="ECO:0007669"/>
    <property type="project" value="InterPro"/>
</dbReference>
<keyword evidence="7" id="KW-1015">Disulfide bond</keyword>
<comment type="similarity">
    <text evidence="1">Belongs to the peptidase S1 family.</text>
</comment>
<evidence type="ECO:0000313" key="12">
    <source>
        <dbReference type="Proteomes" id="UP001432146"/>
    </source>
</evidence>
<keyword evidence="3 9" id="KW-0732">Signal</keyword>
<dbReference type="PROSITE" id="PS00135">
    <property type="entry name" value="TRYPSIN_SER"/>
    <property type="match status" value="1"/>
</dbReference>
<dbReference type="InterPro" id="IPR001254">
    <property type="entry name" value="Trypsin_dom"/>
</dbReference>
<evidence type="ECO:0000256" key="4">
    <source>
        <dbReference type="ARBA" id="ARBA00022801"/>
    </source>
</evidence>